<keyword evidence="1" id="KW-0472">Membrane</keyword>
<keyword evidence="1" id="KW-1133">Transmembrane helix</keyword>
<comment type="caution">
    <text evidence="2">The sequence shown here is derived from an EMBL/GenBank/DDBJ whole genome shotgun (WGS) entry which is preliminary data.</text>
</comment>
<name>A0A0W0WY11_9GAMM</name>
<gene>
    <name evidence="2" type="ORF">Loak_2347</name>
</gene>
<organism evidence="2 3">
    <name type="scientific">Legionella oakridgensis</name>
    <dbReference type="NCBI Taxonomy" id="29423"/>
    <lineage>
        <taxon>Bacteria</taxon>
        <taxon>Pseudomonadati</taxon>
        <taxon>Pseudomonadota</taxon>
        <taxon>Gammaproteobacteria</taxon>
        <taxon>Legionellales</taxon>
        <taxon>Legionellaceae</taxon>
        <taxon>Legionella</taxon>
    </lineage>
</organism>
<accession>A0A0W0WY11</accession>
<dbReference type="RefSeq" id="WP_025385102.1">
    <property type="nucleotide sequence ID" value="NZ_LCUA01000019.1"/>
</dbReference>
<dbReference type="AlphaFoldDB" id="A0A0W0WY11"/>
<dbReference type="PATRIC" id="fig|29423.5.peg.2465"/>
<protein>
    <submittedName>
        <fullName evidence="2">Uncharacterized protein</fullName>
    </submittedName>
</protein>
<sequence length="528" mass="59203">MPLPRITGLLNNCALYSALPELLRGIHQLAERETQGTLAELSENPVYLSYQKLKETFGRYYGVDAHEAFNWQTLDSYLNSHSFYANEIIFSPVLRHCIANVGLSDGYDAASIGLLRDVQADGAYNHLHYLEAANLLHDQFGISVQTYEYITNRHTDNPKDNYNLVGSRATTRHPYPFGETPTIEFYYRGAHFEIQPHENLAEANAAYVREISLLPEELKRVHDNINFSQNAYKSNQALGQLFVYVNRTLTEALNTARVAEKSSMADLYLANLEEYAAKGQAFHHDTYDGRQTFAIILLHIAANHCNEYAETLLLHMDKLTHLAHDDEPMATYFLDKLSTAIIHSPTQLHDQALTSIITEIQGYHEQQNALQAMLQSGLHEHQQRLIKAAQKTMKEAWQFYKETKEERFLAVIKQTQALALEPTPERIQNYAHLKEQVEGKGSMGKFIASLMFIVLGCALLVISALSFTGSIGLATPAAIATTASGAALLSAGVAFFNAGRDKGLYKAMKQTNQEAEIYLQNRNTPALS</sequence>
<dbReference type="EMBL" id="LNYP01000031">
    <property type="protein sequence ID" value="KTD37211.1"/>
    <property type="molecule type" value="Genomic_DNA"/>
</dbReference>
<evidence type="ECO:0000256" key="1">
    <source>
        <dbReference type="SAM" id="Phobius"/>
    </source>
</evidence>
<feature type="transmembrane region" description="Helical" evidence="1">
    <location>
        <begin position="446"/>
        <end position="467"/>
    </location>
</feature>
<evidence type="ECO:0000313" key="3">
    <source>
        <dbReference type="Proteomes" id="UP000054858"/>
    </source>
</evidence>
<feature type="transmembrane region" description="Helical" evidence="1">
    <location>
        <begin position="473"/>
        <end position="496"/>
    </location>
</feature>
<keyword evidence="1" id="KW-0812">Transmembrane</keyword>
<proteinExistence type="predicted"/>
<reference evidence="2 3" key="1">
    <citation type="submission" date="2015-11" db="EMBL/GenBank/DDBJ databases">
        <title>Genomic analysis of 38 Legionella species identifies large and diverse effector repertoires.</title>
        <authorList>
            <person name="Burstein D."/>
            <person name="Amaro F."/>
            <person name="Zusman T."/>
            <person name="Lifshitz Z."/>
            <person name="Cohen O."/>
            <person name="Gilbert J.A."/>
            <person name="Pupko T."/>
            <person name="Shuman H.A."/>
            <person name="Segal G."/>
        </authorList>
    </citation>
    <scope>NUCLEOTIDE SEQUENCE [LARGE SCALE GENOMIC DNA]</scope>
    <source>
        <strain evidence="2 3">Oak Ridge-10</strain>
    </source>
</reference>
<dbReference type="Proteomes" id="UP000054858">
    <property type="component" value="Unassembled WGS sequence"/>
</dbReference>
<evidence type="ECO:0000313" key="2">
    <source>
        <dbReference type="EMBL" id="KTD37211.1"/>
    </source>
</evidence>